<feature type="compositionally biased region" description="Polar residues" evidence="1">
    <location>
        <begin position="275"/>
        <end position="286"/>
    </location>
</feature>
<feature type="region of interest" description="Disordered" evidence="1">
    <location>
        <begin position="218"/>
        <end position="286"/>
    </location>
</feature>
<feature type="compositionally biased region" description="Low complexity" evidence="1">
    <location>
        <begin position="705"/>
        <end position="727"/>
    </location>
</feature>
<organism evidence="2">
    <name type="scientific">Cladocopium goreaui</name>
    <dbReference type="NCBI Taxonomy" id="2562237"/>
    <lineage>
        <taxon>Eukaryota</taxon>
        <taxon>Sar</taxon>
        <taxon>Alveolata</taxon>
        <taxon>Dinophyceae</taxon>
        <taxon>Suessiales</taxon>
        <taxon>Symbiodiniaceae</taxon>
        <taxon>Cladocopium</taxon>
    </lineage>
</organism>
<evidence type="ECO:0000313" key="3">
    <source>
        <dbReference type="EMBL" id="CAL4794745.1"/>
    </source>
</evidence>
<protein>
    <submittedName>
        <fullName evidence="2">Uncharacterized protein</fullName>
    </submittedName>
</protein>
<reference evidence="2" key="1">
    <citation type="submission" date="2022-10" db="EMBL/GenBank/DDBJ databases">
        <authorList>
            <person name="Chen Y."/>
            <person name="Dougan E. K."/>
            <person name="Chan C."/>
            <person name="Rhodes N."/>
            <person name="Thang M."/>
        </authorList>
    </citation>
    <scope>NUCLEOTIDE SEQUENCE</scope>
</reference>
<comment type="caution">
    <text evidence="2">The sequence shown here is derived from an EMBL/GenBank/DDBJ whole genome shotgun (WGS) entry which is preliminary data.</text>
</comment>
<dbReference type="EMBL" id="CAMXCT020004046">
    <property type="protein sequence ID" value="CAL1160808.1"/>
    <property type="molecule type" value="Genomic_DNA"/>
</dbReference>
<feature type="compositionally biased region" description="Low complexity" evidence="1">
    <location>
        <begin position="220"/>
        <end position="242"/>
    </location>
</feature>
<feature type="non-terminal residue" evidence="2">
    <location>
        <position position="1"/>
    </location>
</feature>
<evidence type="ECO:0000313" key="2">
    <source>
        <dbReference type="EMBL" id="CAI4007433.1"/>
    </source>
</evidence>
<accession>A0A9P1DCN8</accession>
<reference evidence="3 4" key="2">
    <citation type="submission" date="2024-05" db="EMBL/GenBank/DDBJ databases">
        <authorList>
            <person name="Chen Y."/>
            <person name="Shah S."/>
            <person name="Dougan E. K."/>
            <person name="Thang M."/>
            <person name="Chan C."/>
        </authorList>
    </citation>
    <scope>NUCLEOTIDE SEQUENCE [LARGE SCALE GENOMIC DNA]</scope>
</reference>
<feature type="region of interest" description="Disordered" evidence="1">
    <location>
        <begin position="363"/>
        <end position="832"/>
    </location>
</feature>
<proteinExistence type="predicted"/>
<dbReference type="OrthoDB" id="493563at2759"/>
<feature type="non-terminal residue" evidence="2">
    <location>
        <position position="1770"/>
    </location>
</feature>
<dbReference type="EMBL" id="CAMXCT010004046">
    <property type="protein sequence ID" value="CAI4007433.1"/>
    <property type="molecule type" value="Genomic_DNA"/>
</dbReference>
<dbReference type="EMBL" id="CAMXCT030004046">
    <property type="protein sequence ID" value="CAL4794745.1"/>
    <property type="molecule type" value="Genomic_DNA"/>
</dbReference>
<sequence length="1770" mass="189557">KKDKDKDESSDALSVLAEARSYSGEDVDKKEVPACSLGRCKKNKSNLYPRLLKAIDPDRFADGMRKEKFLENAQRMTQRLGQSRLTEVEMVARKYGWDDVWAGKPVGAAWRDGCAGEATAPPPEMGPGDKDQRPLHWVEMSKSGDMWMLCKTGGEPKLVWPKDAPCCKLYTSQGKHAVKGPPPEHFQILMSELYDTEEIPPYEPKEMKQQSMTELLSKIKQQTQSKAASSQQQPPLALPASTNEPAGERWADNAQQWHTRAAATTCTSAAAWPHASTTESAGQRWANNAQQWHTRAVTTCRSAAAAAAWPHASTNASTNAALGQWWADNAQQWHTRPTATTCRSAAPPQQHGHMQAPMQAPMQQLGKGGQTMPSSCTPGQPPPADQQQEQHGHMQAPMQHLGNGGQTMPSSGTPGQQPPPADQQQQQHGHMQAPMQAPMQQLGKGGQTMPGSGTPGQQPPPADQQQHGHMQAPMQQLGKGGQTMVSSGTPWQPPPADQLQEQHGHMQAPMQHLGNGGQTMPSSCTPVQPPPADQQQHGHMQAPMQQLGKGGQTMPSSCTPGQPPPADQQQEQHGHMQAPMQHLGNGGQTMPSSCTPGQPPPADQQQHGHMQAPMQQLGKGGQTMPSSCTPGQPPPADQQQEQHGHMQAPMQHLGNGGQTMPSSGTPGQQPPPADQQQQLGQMQAGLQQQLGIAGQTMSNSGTSDQQPAPADQQQQLGQMQAGLQQQLGNGGQTMSNTGTPDQQPSPADQQQQLGNDGQTMSNNGTPGQQPPPADQQEDVDQILAAMGNGGQTLPNNGTTGQQPPPADQQQQGGQMEVAVGGGMSSEDQEGVPAEELESMVLLQQQAEESEDGSVAVEQPAKRLKSKATGFDMRWHGRAIRAYDVSLVCLTVGMCKANLPFAPLGDENLVMSGSWTVEDGEPFWVWLFANGWQEKVSAIQVATPSGIFNPAAAVGGTGETRLCKVAVQHCLGQEACQKMINEKRTCLLQIQMLQIQVQIDAHSQMAVAWPIHVLKSPTLACMVYCYDAALACNNLLGFCCSMGENGVTFLWWCCGMIGTMPQFPMPGPLVPHPVLVEAMDAYIHSPAPIPDAFAMPGLLGPQPVLGEGGPSMANVHSLEPAPHPDAFAMPDLLVPQSLPVEAMDAHVHSPAPIPDAFAMPGLLGPQTVLGEGEPSMANVYSPEPVSHAFEMPSPVVPQPLPVEAMGAHVHSTAPIPDAFAMPDLLVPQSLPVEAMDAHVHSPAPHPDAFAMPDLLVPQSLPVEAMDAHVHSTAPIPDAFAMPGLLGPQTVLGEGEPSMANVYSPEPVSHAFEMPSPVVPQPLPVEAMGAHVHSTAPIPDAFAMPDLLVPQSLPVEAMDAHVHSPAPHPDAFAMPDLLVPQSLPVEAMDAHVHSTAPIPDAFAMPGLLGPQTVLGEGAPDSGMVMVPKAKEHRFLLANKELHIKELMEAEIPQSALMYNGVGAVSGDVQATQAQMQADWEMILALEKEDLEGKYVRSLPSLHFLYSAVCRQFQKMMLYKSGDHWWPSTSAATQFEEAAALELLLKGSSTQEVQLNSLAGPPGTLMASSCKGVVCIVLSRAQSGVLTWAVEPMEGKESATYKCIPREAAPQFHHICTLDEWVEIPFRPALHNEHGALVLEKNGPELILPLARIKNGLTMTVNEAKEVLAACGIKLPGQPSKAAVYRAVVEQFIKDPVEVEETLQISNATMQQADADGADSQLSEYQDLLDLVEEDTENRGDPDIKAEQQKVKKKRMAKPKAKASQDADGNIML</sequence>
<gene>
    <name evidence="2" type="ORF">C1SCF055_LOCUS32991</name>
</gene>
<dbReference type="Proteomes" id="UP001152797">
    <property type="component" value="Unassembled WGS sequence"/>
</dbReference>
<evidence type="ECO:0000256" key="1">
    <source>
        <dbReference type="SAM" id="MobiDB-lite"/>
    </source>
</evidence>
<feature type="region of interest" description="Disordered" evidence="1">
    <location>
        <begin position="1731"/>
        <end position="1770"/>
    </location>
</feature>
<feature type="compositionally biased region" description="Low complexity" evidence="1">
    <location>
        <begin position="740"/>
        <end position="752"/>
    </location>
</feature>
<evidence type="ECO:0000313" key="4">
    <source>
        <dbReference type="Proteomes" id="UP001152797"/>
    </source>
</evidence>
<feature type="compositionally biased region" description="Low complexity" evidence="1">
    <location>
        <begin position="259"/>
        <end position="271"/>
    </location>
</feature>
<feature type="compositionally biased region" description="Basic and acidic residues" evidence="1">
    <location>
        <begin position="1734"/>
        <end position="1747"/>
    </location>
</feature>
<feature type="compositionally biased region" description="Low complexity" evidence="1">
    <location>
        <begin position="422"/>
        <end position="442"/>
    </location>
</feature>
<feature type="compositionally biased region" description="Low complexity" evidence="1">
    <location>
        <begin position="797"/>
        <end position="818"/>
    </location>
</feature>
<feature type="compositionally biased region" description="Polar residues" evidence="1">
    <location>
        <begin position="753"/>
        <end position="767"/>
    </location>
</feature>
<keyword evidence="4" id="KW-1185">Reference proteome</keyword>
<feature type="compositionally biased region" description="Low complexity" evidence="1">
    <location>
        <begin position="674"/>
        <end position="695"/>
    </location>
</feature>
<name>A0A9P1DCN8_9DINO</name>
<feature type="compositionally biased region" description="Basic residues" evidence="1">
    <location>
        <begin position="1748"/>
        <end position="1758"/>
    </location>
</feature>